<reference evidence="4 6" key="1">
    <citation type="submission" date="2016-10" db="EMBL/GenBank/DDBJ databases">
        <title>Draft genome sequences of four alkaliphilic bacteria belonging to the Anaerobacillus genus.</title>
        <authorList>
            <person name="Bassil N.M."/>
            <person name="Lloyd J.R."/>
        </authorList>
    </citation>
    <scope>NUCLEOTIDE SEQUENCE [LARGE SCALE GENOMIC DNA]</scope>
    <source>
        <strain evidence="4 6">NB2006</strain>
    </source>
</reference>
<dbReference type="PANTHER" id="PTHR43156:SF2">
    <property type="entry name" value="STAGE II SPORULATION PROTEIN E"/>
    <property type="match status" value="1"/>
</dbReference>
<gene>
    <name evidence="5" type="ORF">AWH56_016225</name>
    <name evidence="4" type="ORF">AWH56_22425</name>
</gene>
<proteinExistence type="predicted"/>
<dbReference type="EMBL" id="LQXD01000197">
    <property type="protein sequence ID" value="OIJ04731.1"/>
    <property type="molecule type" value="Genomic_DNA"/>
</dbReference>
<dbReference type="KEGG" id="aia:AWH56_016225"/>
<evidence type="ECO:0000256" key="2">
    <source>
        <dbReference type="PROSITE-ProRule" id="PRU00169"/>
    </source>
</evidence>
<dbReference type="SMART" id="SM00331">
    <property type="entry name" value="PP2C_SIG"/>
    <property type="match status" value="1"/>
</dbReference>
<reference evidence="5 6" key="2">
    <citation type="journal article" date="2017" name="Genome Announc.">
        <title>Draft Genome Sequences of Four Alkaliphilic Bacteria Belonging to the Anaerobacillus Genus.</title>
        <authorList>
            <person name="Bassil N.M."/>
            <person name="Lloyd J.R."/>
        </authorList>
    </citation>
    <scope>NUCLEOTIDE SEQUENCE [LARGE SCALE GENOMIC DNA]</scope>
    <source>
        <strain evidence="5 6">NB2006</strain>
    </source>
</reference>
<feature type="domain" description="Response regulatory" evidence="3">
    <location>
        <begin position="7"/>
        <end position="124"/>
    </location>
</feature>
<dbReference type="InterPro" id="IPR011006">
    <property type="entry name" value="CheY-like_superfamily"/>
</dbReference>
<dbReference type="InterPro" id="IPR001789">
    <property type="entry name" value="Sig_transdc_resp-reg_receiver"/>
</dbReference>
<evidence type="ECO:0000313" key="6">
    <source>
        <dbReference type="Proteomes" id="UP000180175"/>
    </source>
</evidence>
<evidence type="ECO:0000256" key="1">
    <source>
        <dbReference type="ARBA" id="ARBA00022801"/>
    </source>
</evidence>
<name>A0A1S2KXB4_9BACI</name>
<keyword evidence="2" id="KW-0597">Phosphoprotein</keyword>
<sequence>MISNQAKILIIDDSRTNRIFLEKQLQKAGFSNISQSIDGEQGLEMIAVSPPDLIILDIVMPKIDGFEVCRRTKENPLTKMIPIIMVTGLDDYDAKLKCLRYGADDLLNKPVKPPELLARVNTLVHVKQYFDDLQRLNQQMMDNLKTAGRIQRALLPKQFPKVNGLEFDAYYQPTECIGGDYYNVFSVDKENICMYIADVMGHQFDGAMLTVFVKEFISGYSKRVVEMGKAFSPAECLTELDIAFKKEGFPADLFVTLFITIFNVPTSMLTFSAAGFAQPPIVYGVNGIRELRSEGKLIMALDCIEPFKENKTKLQQGEGVFFYTDGIVEEFNEANNEQFGYDRLYDIFVTLDLGNEQELIPVVLRRLKQFSKRESFTDDIALINFFRRS</sequence>
<dbReference type="InterPro" id="IPR052016">
    <property type="entry name" value="Bact_Sigma-Reg"/>
</dbReference>
<dbReference type="PROSITE" id="PS50110">
    <property type="entry name" value="RESPONSE_REGULATORY"/>
    <property type="match status" value="1"/>
</dbReference>
<accession>A0A1S2KXB4</accession>
<dbReference type="AlphaFoldDB" id="A0A1S2KXB4"/>
<dbReference type="EMBL" id="CP063356">
    <property type="protein sequence ID" value="QOY34270.1"/>
    <property type="molecule type" value="Genomic_DNA"/>
</dbReference>
<evidence type="ECO:0000313" key="5">
    <source>
        <dbReference type="EMBL" id="QOY34270.1"/>
    </source>
</evidence>
<keyword evidence="6" id="KW-1185">Reference proteome</keyword>
<dbReference type="Gene3D" id="3.60.40.10">
    <property type="entry name" value="PPM-type phosphatase domain"/>
    <property type="match status" value="1"/>
</dbReference>
<reference evidence="5 6" key="3">
    <citation type="journal article" date="2019" name="Int. J. Syst. Evol. Microbiol.">
        <title>Anaerobacillus isosaccharinicus sp. nov., an alkaliphilic bacterium which degrades isosaccharinic acid.</title>
        <authorList>
            <person name="Bassil N.M."/>
            <person name="Lloyd J.R."/>
        </authorList>
    </citation>
    <scope>NUCLEOTIDE SEQUENCE [LARGE SCALE GENOMIC DNA]</scope>
    <source>
        <strain evidence="5 6">NB2006</strain>
    </source>
</reference>
<dbReference type="SMART" id="SM00448">
    <property type="entry name" value="REC"/>
    <property type="match status" value="1"/>
</dbReference>
<organism evidence="4 6">
    <name type="scientific">Anaerobacillus isosaccharinicus</name>
    <dbReference type="NCBI Taxonomy" id="1532552"/>
    <lineage>
        <taxon>Bacteria</taxon>
        <taxon>Bacillati</taxon>
        <taxon>Bacillota</taxon>
        <taxon>Bacilli</taxon>
        <taxon>Bacillales</taxon>
        <taxon>Bacillaceae</taxon>
        <taxon>Anaerobacillus</taxon>
    </lineage>
</organism>
<dbReference type="Gene3D" id="3.40.50.2300">
    <property type="match status" value="1"/>
</dbReference>
<dbReference type="Pfam" id="PF07228">
    <property type="entry name" value="SpoIIE"/>
    <property type="match status" value="1"/>
</dbReference>
<dbReference type="GO" id="GO:0016791">
    <property type="term" value="F:phosphatase activity"/>
    <property type="evidence" value="ECO:0007669"/>
    <property type="project" value="TreeGrafter"/>
</dbReference>
<dbReference type="SUPFAM" id="SSF52172">
    <property type="entry name" value="CheY-like"/>
    <property type="match status" value="1"/>
</dbReference>
<dbReference type="GO" id="GO:0000160">
    <property type="term" value="P:phosphorelay signal transduction system"/>
    <property type="evidence" value="ECO:0007669"/>
    <property type="project" value="InterPro"/>
</dbReference>
<dbReference type="PANTHER" id="PTHR43156">
    <property type="entry name" value="STAGE II SPORULATION PROTEIN E-RELATED"/>
    <property type="match status" value="1"/>
</dbReference>
<dbReference type="RefSeq" id="WP_071319148.1">
    <property type="nucleotide sequence ID" value="NZ_CP063356.2"/>
</dbReference>
<evidence type="ECO:0000259" key="3">
    <source>
        <dbReference type="PROSITE" id="PS50110"/>
    </source>
</evidence>
<evidence type="ECO:0000313" key="4">
    <source>
        <dbReference type="EMBL" id="OIJ04731.1"/>
    </source>
</evidence>
<dbReference type="Pfam" id="PF00072">
    <property type="entry name" value="Response_reg"/>
    <property type="match status" value="1"/>
</dbReference>
<protein>
    <submittedName>
        <fullName evidence="5">Response regulator</fullName>
    </submittedName>
</protein>
<feature type="modified residue" description="4-aspartylphosphate" evidence="2">
    <location>
        <position position="57"/>
    </location>
</feature>
<dbReference type="Proteomes" id="UP000180175">
    <property type="component" value="Chromosome"/>
</dbReference>
<reference evidence="5" key="4">
    <citation type="submission" date="2020-10" db="EMBL/GenBank/DDBJ databases">
        <authorList>
            <person name="Bassil N.M."/>
            <person name="Lloyd J.R."/>
        </authorList>
    </citation>
    <scope>NUCLEOTIDE SEQUENCE</scope>
    <source>
        <strain evidence="5">NB2006</strain>
    </source>
</reference>
<dbReference type="InterPro" id="IPR001932">
    <property type="entry name" value="PPM-type_phosphatase-like_dom"/>
</dbReference>
<dbReference type="InterPro" id="IPR036457">
    <property type="entry name" value="PPM-type-like_dom_sf"/>
</dbReference>
<keyword evidence="1" id="KW-0378">Hydrolase</keyword>
<dbReference type="OrthoDB" id="9763484at2"/>